<dbReference type="Gene3D" id="3.90.79.10">
    <property type="entry name" value="Nucleoside Triphosphate Pyrophosphohydrolase"/>
    <property type="match status" value="1"/>
</dbReference>
<evidence type="ECO:0000256" key="3">
    <source>
        <dbReference type="ARBA" id="ARBA00022842"/>
    </source>
</evidence>
<reference evidence="6" key="1">
    <citation type="submission" date="2022-08" db="EMBL/GenBank/DDBJ databases">
        <title>The genomic sequence of strain Paenibacillus sp. SCIV0701.</title>
        <authorList>
            <person name="Zhao H."/>
        </authorList>
    </citation>
    <scope>NUCLEOTIDE SEQUENCE</scope>
    <source>
        <strain evidence="6">SCIV0701</strain>
    </source>
</reference>
<evidence type="ECO:0000256" key="4">
    <source>
        <dbReference type="RuleBase" id="RU003476"/>
    </source>
</evidence>
<feature type="domain" description="Nudix hydrolase" evidence="5">
    <location>
        <begin position="2"/>
        <end position="130"/>
    </location>
</feature>
<dbReference type="PROSITE" id="PS51462">
    <property type="entry name" value="NUDIX"/>
    <property type="match status" value="1"/>
</dbReference>
<dbReference type="Pfam" id="PF00293">
    <property type="entry name" value="NUDIX"/>
    <property type="match status" value="1"/>
</dbReference>
<dbReference type="EMBL" id="JANIPJ010000030">
    <property type="protein sequence ID" value="MCR2807624.1"/>
    <property type="molecule type" value="Genomic_DNA"/>
</dbReference>
<dbReference type="GO" id="GO:0016787">
    <property type="term" value="F:hydrolase activity"/>
    <property type="evidence" value="ECO:0007669"/>
    <property type="project" value="UniProtKB-KW"/>
</dbReference>
<dbReference type="InterPro" id="IPR015797">
    <property type="entry name" value="NUDIX_hydrolase-like_dom_sf"/>
</dbReference>
<keyword evidence="3" id="KW-0460">Magnesium</keyword>
<evidence type="ECO:0000256" key="1">
    <source>
        <dbReference type="ARBA" id="ARBA00001946"/>
    </source>
</evidence>
<comment type="cofactor">
    <cofactor evidence="1">
        <name>Mg(2+)</name>
        <dbReference type="ChEBI" id="CHEBI:18420"/>
    </cofactor>
</comment>
<dbReference type="InterPro" id="IPR020084">
    <property type="entry name" value="NUDIX_hydrolase_CS"/>
</dbReference>
<protein>
    <submittedName>
        <fullName evidence="6">NUDIX hydrolase</fullName>
    </submittedName>
</protein>
<keyword evidence="2 4" id="KW-0378">Hydrolase</keyword>
<comment type="caution">
    <text evidence="6">The sequence shown here is derived from an EMBL/GenBank/DDBJ whole genome shotgun (WGS) entry which is preliminary data.</text>
</comment>
<dbReference type="AlphaFoldDB" id="A0A9X2MVD8"/>
<dbReference type="PROSITE" id="PS00893">
    <property type="entry name" value="NUDIX_BOX"/>
    <property type="match status" value="1"/>
</dbReference>
<accession>A0A9X2MVD8</accession>
<dbReference type="RefSeq" id="WP_257452257.1">
    <property type="nucleotide sequence ID" value="NZ_JANIPJ010000030.1"/>
</dbReference>
<sequence length="148" mass="16785">MYRVDVAYALLTNEEQTKVLMVRNIHTFSWSLPGGAVEVGEAWEAAAVREAKEEAGIEVELLGICAVNECFFEDRGEHVVFATFRAKAAGDGEIFISRPHEIAEVQWVELDEADLRMPYYRGGIRRLIEAEPIPYTFQGKQTIKTYNE</sequence>
<keyword evidence="7" id="KW-1185">Reference proteome</keyword>
<dbReference type="Proteomes" id="UP001141950">
    <property type="component" value="Unassembled WGS sequence"/>
</dbReference>
<dbReference type="InterPro" id="IPR000086">
    <property type="entry name" value="NUDIX_hydrolase_dom"/>
</dbReference>
<dbReference type="PANTHER" id="PTHR43046">
    <property type="entry name" value="GDP-MANNOSE MANNOSYL HYDROLASE"/>
    <property type="match status" value="1"/>
</dbReference>
<organism evidence="6 7">
    <name type="scientific">Paenibacillus soyae</name>
    <dbReference type="NCBI Taxonomy" id="2969249"/>
    <lineage>
        <taxon>Bacteria</taxon>
        <taxon>Bacillati</taxon>
        <taxon>Bacillota</taxon>
        <taxon>Bacilli</taxon>
        <taxon>Bacillales</taxon>
        <taxon>Paenibacillaceae</taxon>
        <taxon>Paenibacillus</taxon>
    </lineage>
</organism>
<evidence type="ECO:0000313" key="6">
    <source>
        <dbReference type="EMBL" id="MCR2807624.1"/>
    </source>
</evidence>
<name>A0A9X2MVD8_9BACL</name>
<comment type="similarity">
    <text evidence="4">Belongs to the Nudix hydrolase family.</text>
</comment>
<evidence type="ECO:0000313" key="7">
    <source>
        <dbReference type="Proteomes" id="UP001141950"/>
    </source>
</evidence>
<gene>
    <name evidence="6" type="ORF">NQZ67_27415</name>
</gene>
<dbReference type="CDD" id="cd02883">
    <property type="entry name" value="NUDIX_Hydrolase"/>
    <property type="match status" value="1"/>
</dbReference>
<dbReference type="SUPFAM" id="SSF55811">
    <property type="entry name" value="Nudix"/>
    <property type="match status" value="1"/>
</dbReference>
<dbReference type="PRINTS" id="PR00502">
    <property type="entry name" value="NUDIXFAMILY"/>
</dbReference>
<dbReference type="PANTHER" id="PTHR43046:SF12">
    <property type="entry name" value="GDP-MANNOSE MANNOSYL HYDROLASE"/>
    <property type="match status" value="1"/>
</dbReference>
<proteinExistence type="inferred from homology"/>
<evidence type="ECO:0000259" key="5">
    <source>
        <dbReference type="PROSITE" id="PS51462"/>
    </source>
</evidence>
<evidence type="ECO:0000256" key="2">
    <source>
        <dbReference type="ARBA" id="ARBA00022801"/>
    </source>
</evidence>
<dbReference type="InterPro" id="IPR020476">
    <property type="entry name" value="Nudix_hydrolase"/>
</dbReference>